<feature type="region of interest" description="Disordered" evidence="1">
    <location>
        <begin position="487"/>
        <end position="593"/>
    </location>
</feature>
<feature type="compositionally biased region" description="Basic and acidic residues" evidence="1">
    <location>
        <begin position="382"/>
        <end position="401"/>
    </location>
</feature>
<name>A0A1D9QMK8_SCLS1</name>
<feature type="compositionally biased region" description="Low complexity" evidence="1">
    <location>
        <begin position="549"/>
        <end position="566"/>
    </location>
</feature>
<dbReference type="SMART" id="SM01272">
    <property type="entry name" value="LsmAD"/>
    <property type="match status" value="1"/>
</dbReference>
<dbReference type="PANTHER" id="PTHR12854">
    <property type="entry name" value="ATAXIN 2-RELATED"/>
    <property type="match status" value="1"/>
</dbReference>
<feature type="region of interest" description="Disordered" evidence="1">
    <location>
        <begin position="1"/>
        <end position="96"/>
    </location>
</feature>
<feature type="domain" description="LsmAD" evidence="2">
    <location>
        <begin position="108"/>
        <end position="182"/>
    </location>
</feature>
<sequence>MVQQGKKGNDLPNGGTKYREQSTTMTSQRRDMGDARGNGMGKADGRSQNGNSSFFRTDAAISGNRNQGERVLQKWVPDKPSDTDGSLEGGRGGRVAPWDQFAENERRFGLKTDYDENIYTTQINTNHPHYAQRLAEADRKAREIERSTAMNSHVAEERIADHIGSNENGLDEEDKYSGVRRQQDFPPLTSSKGAYQPPGKRAPVDRTPAERAPVERPPVDRAPAAAPVAAPADRGLVDSAIMFAGAKADKPADKVKPAAAATAKSAKSDVATPPTTTESSTTPTPELKVSAAPSASRTVSPQVKTTGGPNATATVEADVSKAFRTFAANQRNNIQQIRINKAKNDKQIKLNDLKRFAIDFKLNTPVPSDLVPIIAKDPAKQKAIQEKAQRNAEEAKLHPADSVKPITPGTDGNAAQRSATTTTPHTTSPPAATPTRQNVNRGPYPQGSHSFTQNSRGDRPVQAQQTMPRSGTAGNLAQRLRTLEQNRPAQVPSNVMPAHEARLPPTGPSNAVDPNFSRRSSGVTSAQGGPRLNASVSEFRPNAFAKDFSPAGNPSSGSSPRSMANAPETQSTTPVARSLIRRKPLAKSARPSLQGKYDAMELIKTLKPGDGKNWSANGGLKPAYDTHLLWKLSANGAPTESYVQIFEKAPFPTTTPVVSEPHPPQAAPQVPHQHQLPFHLQSGVHNINARQSPRQPPISMHGAQMGHPTPTFSGPDEMRMMPSHSAQSFSSPRMQQLPMAFHSPMGANAQLAYNPQMVPYPGAPQMQPFRSLSQNHQFMPQQGHMGQPVMMPNPAGGFLPPQGMAPGPQMMYPPGAQGQFMPPNNGHPPAMPNGGYPSPGRGAPMMMNQGSQQGHPQPMYGMSPGPQYGNVAPVFPQPIPNQMPMRGSYGGPNPYVTSPQNLQGAPRNQYNPNSSDYINKPNYRHGQHPHGPPNNQVPTGPQAQATVGADESK</sequence>
<feature type="compositionally biased region" description="Polar residues" evidence="1">
    <location>
        <begin position="517"/>
        <end position="527"/>
    </location>
</feature>
<feature type="compositionally biased region" description="Polar residues" evidence="1">
    <location>
        <begin position="293"/>
        <end position="310"/>
    </location>
</feature>
<feature type="region of interest" description="Disordered" evidence="1">
    <location>
        <begin position="382"/>
        <end position="474"/>
    </location>
</feature>
<feature type="compositionally biased region" description="Low complexity" evidence="1">
    <location>
        <begin position="257"/>
        <end position="286"/>
    </location>
</feature>
<dbReference type="VEuPathDB" id="FungiDB:sscle_16g108120"/>
<feature type="compositionally biased region" description="Low complexity" evidence="1">
    <location>
        <begin position="221"/>
        <end position="230"/>
    </location>
</feature>
<dbReference type="Pfam" id="PF06741">
    <property type="entry name" value="LsmAD"/>
    <property type="match status" value="1"/>
</dbReference>
<feature type="compositionally biased region" description="Basic and acidic residues" evidence="1">
    <location>
        <begin position="202"/>
        <end position="219"/>
    </location>
</feature>
<dbReference type="EMBL" id="CP017829">
    <property type="protein sequence ID" value="APA16042.1"/>
    <property type="molecule type" value="Genomic_DNA"/>
</dbReference>
<evidence type="ECO:0000313" key="4">
    <source>
        <dbReference type="Proteomes" id="UP000177798"/>
    </source>
</evidence>
<dbReference type="OrthoDB" id="2275718at2759"/>
<dbReference type="Proteomes" id="UP000177798">
    <property type="component" value="Chromosome 16"/>
</dbReference>
<feature type="region of interest" description="Disordered" evidence="1">
    <location>
        <begin position="689"/>
        <end position="716"/>
    </location>
</feature>
<evidence type="ECO:0000313" key="3">
    <source>
        <dbReference type="EMBL" id="APA16042.1"/>
    </source>
</evidence>
<evidence type="ECO:0000259" key="2">
    <source>
        <dbReference type="SMART" id="SM01272"/>
    </source>
</evidence>
<feature type="compositionally biased region" description="Basic and acidic residues" evidence="1">
    <location>
        <begin position="67"/>
        <end position="82"/>
    </location>
</feature>
<feature type="region of interest" description="Disordered" evidence="1">
    <location>
        <begin position="876"/>
        <end position="953"/>
    </location>
</feature>
<feature type="compositionally biased region" description="Polar residues" evidence="1">
    <location>
        <begin position="462"/>
        <end position="474"/>
    </location>
</feature>
<dbReference type="PANTHER" id="PTHR12854:SF7">
    <property type="entry name" value="ATAXIN-2 HOMOLOG"/>
    <property type="match status" value="1"/>
</dbReference>
<dbReference type="InterPro" id="IPR009604">
    <property type="entry name" value="LsmAD_domain"/>
</dbReference>
<gene>
    <name evidence="3" type="ORF">sscle_16g108120</name>
</gene>
<dbReference type="InterPro" id="IPR045117">
    <property type="entry name" value="ATXN2-like"/>
</dbReference>
<feature type="compositionally biased region" description="Polar residues" evidence="1">
    <location>
        <begin position="933"/>
        <end position="945"/>
    </location>
</feature>
<feature type="region of interest" description="Disordered" evidence="1">
    <location>
        <begin position="179"/>
        <end position="230"/>
    </location>
</feature>
<evidence type="ECO:0000256" key="1">
    <source>
        <dbReference type="SAM" id="MobiDB-lite"/>
    </source>
</evidence>
<dbReference type="AlphaFoldDB" id="A0A1D9QMK8"/>
<reference evidence="4" key="1">
    <citation type="journal article" date="2017" name="Genome Biol. Evol.">
        <title>The complete genome sequence of the phytopathogenic fungus Sclerotinia sclerotiorum reveals insights into the genome architecture of broad host range pathogens.</title>
        <authorList>
            <person name="Derbyshire M."/>
            <person name="Denton-Giles M."/>
            <person name="Hegedus D."/>
            <person name="Seifbarghy S."/>
            <person name="Rollins J."/>
            <person name="van Kan J."/>
            <person name="Seidl M.F."/>
            <person name="Faino L."/>
            <person name="Mbengue M."/>
            <person name="Navaud O."/>
            <person name="Raffaele S."/>
            <person name="Hammond-Kosack K."/>
            <person name="Heard S."/>
            <person name="Oliver R."/>
        </authorList>
    </citation>
    <scope>NUCLEOTIDE SEQUENCE [LARGE SCALE GENOMIC DNA]</scope>
    <source>
        <strain evidence="4">ATCC 18683 / 1980 / Ss-1</strain>
    </source>
</reference>
<feature type="compositionally biased region" description="Polar residues" evidence="1">
    <location>
        <begin position="46"/>
        <end position="55"/>
    </location>
</feature>
<organism evidence="3 4">
    <name type="scientific">Sclerotinia sclerotiorum (strain ATCC 18683 / 1980 / Ss-1)</name>
    <name type="common">White mold</name>
    <name type="synonym">Whetzelinia sclerotiorum</name>
    <dbReference type="NCBI Taxonomy" id="665079"/>
    <lineage>
        <taxon>Eukaryota</taxon>
        <taxon>Fungi</taxon>
        <taxon>Dikarya</taxon>
        <taxon>Ascomycota</taxon>
        <taxon>Pezizomycotina</taxon>
        <taxon>Leotiomycetes</taxon>
        <taxon>Helotiales</taxon>
        <taxon>Sclerotiniaceae</taxon>
        <taxon>Sclerotinia</taxon>
    </lineage>
</organism>
<protein>
    <recommendedName>
        <fullName evidence="2">LsmAD domain-containing protein</fullName>
    </recommendedName>
</protein>
<feature type="region of interest" description="Disordered" evidence="1">
    <location>
        <begin position="248"/>
        <end position="310"/>
    </location>
</feature>
<feature type="compositionally biased region" description="Polar residues" evidence="1">
    <location>
        <begin position="895"/>
        <end position="917"/>
    </location>
</feature>
<dbReference type="GO" id="GO:0005737">
    <property type="term" value="C:cytoplasm"/>
    <property type="evidence" value="ECO:0007669"/>
    <property type="project" value="UniProtKB-ARBA"/>
</dbReference>
<dbReference type="GO" id="GO:0003723">
    <property type="term" value="F:RNA binding"/>
    <property type="evidence" value="ECO:0007669"/>
    <property type="project" value="InterPro"/>
</dbReference>
<accession>A0A1D9QMK8</accession>
<feature type="compositionally biased region" description="Low complexity" evidence="1">
    <location>
        <begin position="418"/>
        <end position="435"/>
    </location>
</feature>
<proteinExistence type="predicted"/>